<organism evidence="1">
    <name type="scientific">marine sediment metagenome</name>
    <dbReference type="NCBI Taxonomy" id="412755"/>
    <lineage>
        <taxon>unclassified sequences</taxon>
        <taxon>metagenomes</taxon>
        <taxon>ecological metagenomes</taxon>
    </lineage>
</organism>
<sequence>MSSGNKNMKYTKTGRGKVPTHKCDNCKCMRYKPCTCKKDKATNFGQDLQEELKDPVFKKAYEEEGRKLQKQ</sequence>
<dbReference type="AlphaFoldDB" id="A0A0F9IHL4"/>
<protein>
    <submittedName>
        <fullName evidence="1">Uncharacterized protein</fullName>
    </submittedName>
</protein>
<dbReference type="EMBL" id="LAZR01012394">
    <property type="protein sequence ID" value="KKM27056.1"/>
    <property type="molecule type" value="Genomic_DNA"/>
</dbReference>
<accession>A0A0F9IHL4</accession>
<name>A0A0F9IHL4_9ZZZZ</name>
<reference evidence="1" key="1">
    <citation type="journal article" date="2015" name="Nature">
        <title>Complex archaea that bridge the gap between prokaryotes and eukaryotes.</title>
        <authorList>
            <person name="Spang A."/>
            <person name="Saw J.H."/>
            <person name="Jorgensen S.L."/>
            <person name="Zaremba-Niedzwiedzka K."/>
            <person name="Martijn J."/>
            <person name="Lind A.E."/>
            <person name="van Eijk R."/>
            <person name="Schleper C."/>
            <person name="Guy L."/>
            <person name="Ettema T.J."/>
        </authorList>
    </citation>
    <scope>NUCLEOTIDE SEQUENCE</scope>
</reference>
<comment type="caution">
    <text evidence="1">The sequence shown here is derived from an EMBL/GenBank/DDBJ whole genome shotgun (WGS) entry which is preliminary data.</text>
</comment>
<gene>
    <name evidence="1" type="ORF">LCGC14_1578600</name>
</gene>
<evidence type="ECO:0000313" key="1">
    <source>
        <dbReference type="EMBL" id="KKM27056.1"/>
    </source>
</evidence>
<proteinExistence type="predicted"/>